<proteinExistence type="predicted"/>
<comment type="caution">
    <text evidence="2">The sequence shown here is derived from an EMBL/GenBank/DDBJ whole genome shotgun (WGS) entry which is preliminary data.</text>
</comment>
<name>A0A9W6WG06_AMBMO</name>
<evidence type="ECO:0000313" key="3">
    <source>
        <dbReference type="Proteomes" id="UP001165063"/>
    </source>
</evidence>
<gene>
    <name evidence="2" type="ORF">Amon01_000913200</name>
</gene>
<dbReference type="EMBL" id="BSXU01009875">
    <property type="protein sequence ID" value="GME69986.1"/>
    <property type="molecule type" value="Genomic_DNA"/>
</dbReference>
<feature type="region of interest" description="Disordered" evidence="1">
    <location>
        <begin position="1"/>
        <end position="35"/>
    </location>
</feature>
<organism evidence="2 3">
    <name type="scientific">Ambrosiozyma monospora</name>
    <name type="common">Yeast</name>
    <name type="synonym">Endomycopsis monosporus</name>
    <dbReference type="NCBI Taxonomy" id="43982"/>
    <lineage>
        <taxon>Eukaryota</taxon>
        <taxon>Fungi</taxon>
        <taxon>Dikarya</taxon>
        <taxon>Ascomycota</taxon>
        <taxon>Saccharomycotina</taxon>
        <taxon>Pichiomycetes</taxon>
        <taxon>Pichiales</taxon>
        <taxon>Pichiaceae</taxon>
        <taxon>Ambrosiozyma</taxon>
    </lineage>
</organism>
<feature type="region of interest" description="Disordered" evidence="1">
    <location>
        <begin position="54"/>
        <end position="78"/>
    </location>
</feature>
<reference evidence="2" key="1">
    <citation type="submission" date="2023-04" db="EMBL/GenBank/DDBJ databases">
        <title>Ambrosiozyma monospora NBRC 1965.</title>
        <authorList>
            <person name="Ichikawa N."/>
            <person name="Sato H."/>
            <person name="Tonouchi N."/>
        </authorList>
    </citation>
    <scope>NUCLEOTIDE SEQUENCE</scope>
    <source>
        <strain evidence="2">NBRC 1965</strain>
    </source>
</reference>
<evidence type="ECO:0000313" key="2">
    <source>
        <dbReference type="EMBL" id="GME69986.1"/>
    </source>
</evidence>
<keyword evidence="3" id="KW-1185">Reference proteome</keyword>
<sequence>MVQDSGMPQISMQQGLHQQEVQPLQQGTSTSGINYQDANYDLTTISNESEKCAPFDELIPSPAPAPFLDNNGSTGQGQQCKRQLYNTILDILGDNAWEQMMSAMDDVSPPSQ</sequence>
<protein>
    <submittedName>
        <fullName evidence="2">Unnamed protein product</fullName>
    </submittedName>
</protein>
<dbReference type="Proteomes" id="UP001165063">
    <property type="component" value="Unassembled WGS sequence"/>
</dbReference>
<dbReference type="AlphaFoldDB" id="A0A9W6WG06"/>
<evidence type="ECO:0000256" key="1">
    <source>
        <dbReference type="SAM" id="MobiDB-lite"/>
    </source>
</evidence>
<accession>A0A9W6WG06</accession>